<organism evidence="3 4">
    <name type="scientific">Kwoniella dejecticola CBS 10117</name>
    <dbReference type="NCBI Taxonomy" id="1296121"/>
    <lineage>
        <taxon>Eukaryota</taxon>
        <taxon>Fungi</taxon>
        <taxon>Dikarya</taxon>
        <taxon>Basidiomycota</taxon>
        <taxon>Agaricomycotina</taxon>
        <taxon>Tremellomycetes</taxon>
        <taxon>Tremellales</taxon>
        <taxon>Cryptococcaceae</taxon>
        <taxon>Kwoniella</taxon>
    </lineage>
</organism>
<gene>
    <name evidence="3" type="ORF">I303_100143</name>
</gene>
<dbReference type="AlphaFoldDB" id="A0AAJ8KHI1"/>
<dbReference type="SUPFAM" id="SSF52266">
    <property type="entry name" value="SGNH hydrolase"/>
    <property type="match status" value="1"/>
</dbReference>
<evidence type="ECO:0000313" key="4">
    <source>
        <dbReference type="Proteomes" id="UP000078595"/>
    </source>
</evidence>
<reference evidence="3" key="2">
    <citation type="submission" date="2024-02" db="EMBL/GenBank/DDBJ databases">
        <title>Comparative genomics of Cryptococcus and Kwoniella reveals pathogenesis evolution and contrasting modes of karyotype evolution via chromosome fusion or intercentromeric recombination.</title>
        <authorList>
            <person name="Coelho M.A."/>
            <person name="David-Palma M."/>
            <person name="Shea T."/>
            <person name="Bowers K."/>
            <person name="McGinley-Smith S."/>
            <person name="Mohammad A.W."/>
            <person name="Gnirke A."/>
            <person name="Yurkov A.M."/>
            <person name="Nowrousian M."/>
            <person name="Sun S."/>
            <person name="Cuomo C.A."/>
            <person name="Heitman J."/>
        </authorList>
    </citation>
    <scope>NUCLEOTIDE SEQUENCE</scope>
    <source>
        <strain evidence="3">CBS 10117</strain>
    </source>
</reference>
<dbReference type="InterPro" id="IPR035547">
    <property type="entry name" value="Phospholipase_B"/>
</dbReference>
<protein>
    <recommendedName>
        <fullName evidence="5">SGNH hydrolase-type esterase domain-containing protein</fullName>
    </recommendedName>
</protein>
<accession>A0AAJ8KHI1</accession>
<evidence type="ECO:0000256" key="1">
    <source>
        <dbReference type="SAM" id="MobiDB-lite"/>
    </source>
</evidence>
<feature type="region of interest" description="Disordered" evidence="1">
    <location>
        <begin position="29"/>
        <end position="48"/>
    </location>
</feature>
<dbReference type="InterPro" id="IPR038885">
    <property type="entry name" value="PLB1"/>
</dbReference>
<dbReference type="KEGG" id="kdj:28963842"/>
<feature type="compositionally biased region" description="Low complexity" evidence="1">
    <location>
        <begin position="29"/>
        <end position="38"/>
    </location>
</feature>
<evidence type="ECO:0008006" key="5">
    <source>
        <dbReference type="Google" id="ProtNLM"/>
    </source>
</evidence>
<dbReference type="Proteomes" id="UP000078595">
    <property type="component" value="Chromosome 1"/>
</dbReference>
<evidence type="ECO:0000256" key="2">
    <source>
        <dbReference type="SAM" id="SignalP"/>
    </source>
</evidence>
<dbReference type="Pfam" id="PF00657">
    <property type="entry name" value="Lipase_GDSL"/>
    <property type="match status" value="1"/>
</dbReference>
<dbReference type="InterPro" id="IPR036514">
    <property type="entry name" value="SGNH_hydro_sf"/>
</dbReference>
<keyword evidence="2" id="KW-0732">Signal</keyword>
<dbReference type="EMBL" id="CP144530">
    <property type="protein sequence ID" value="WWC57611.1"/>
    <property type="molecule type" value="Genomic_DNA"/>
</dbReference>
<dbReference type="GeneID" id="28963842"/>
<reference evidence="3" key="1">
    <citation type="submission" date="2013-07" db="EMBL/GenBank/DDBJ databases">
        <authorList>
            <consortium name="The Broad Institute Genome Sequencing Platform"/>
            <person name="Cuomo C."/>
            <person name="Litvintseva A."/>
            <person name="Chen Y."/>
            <person name="Heitman J."/>
            <person name="Sun S."/>
            <person name="Springer D."/>
            <person name="Dromer F."/>
            <person name="Young S.K."/>
            <person name="Zeng Q."/>
            <person name="Gargeya S."/>
            <person name="Fitzgerald M."/>
            <person name="Abouelleil A."/>
            <person name="Alvarado L."/>
            <person name="Berlin A.M."/>
            <person name="Chapman S.B."/>
            <person name="Dewar J."/>
            <person name="Goldberg J."/>
            <person name="Griggs A."/>
            <person name="Gujja S."/>
            <person name="Hansen M."/>
            <person name="Howarth C."/>
            <person name="Imamovic A."/>
            <person name="Larimer J."/>
            <person name="McCowan C."/>
            <person name="Murphy C."/>
            <person name="Pearson M."/>
            <person name="Priest M."/>
            <person name="Roberts A."/>
            <person name="Saif S."/>
            <person name="Shea T."/>
            <person name="Sykes S."/>
            <person name="Wortman J."/>
            <person name="Nusbaum C."/>
            <person name="Birren B."/>
        </authorList>
    </citation>
    <scope>NUCLEOTIDE SEQUENCE</scope>
    <source>
        <strain evidence="3">CBS 10117</strain>
    </source>
</reference>
<evidence type="ECO:0000313" key="3">
    <source>
        <dbReference type="EMBL" id="WWC57611.1"/>
    </source>
</evidence>
<dbReference type="RefSeq" id="XP_065824126.1">
    <property type="nucleotide sequence ID" value="XM_065968054.1"/>
</dbReference>
<proteinExistence type="predicted"/>
<feature type="signal peptide" evidence="2">
    <location>
        <begin position="1"/>
        <end position="25"/>
    </location>
</feature>
<dbReference type="PANTHER" id="PTHR21325">
    <property type="entry name" value="PHOSPHOLIPASE B, PLB1"/>
    <property type="match status" value="1"/>
</dbReference>
<sequence length="456" mass="50805">MLYDTLSLGFLLGCILFICPRLSVSRPSYPPSSDFSDSTNNNGQADLPGKFVPFSQLSECPILPPRKAPKNAKDVRPDDFKVVAALGDSITAALLARGSRDDSHLHFLSRTRVQPQSQSKIYLRAEQKPFSEEMPMQKQRPAQIPEIAEWRGLSYATGSDENAITIPNILKHYSPNLTGTSTGRHPPISCLGMGWDIGCGLHPAEDGLNAAISGSLAVGLLSQVRDYLIPKMIELGVQDEDWKYVNIGIGANDVCAYCLTPNSTIFPMSGTPKQFARNIQKAVNELRLHVPNIIVNIVGLLRVSDIYELTLKDPYCRTPGLPLPHLALECSCALLPGPAGDYTRQRMDEQGKAYDEAVLEVIREWEEEDDPSFGAIWQPGTAVDLKNYPIEALSKIDCFHPSEMSHQRVAVGLWNRLTLSYEDKFRPIPWEEEPLIRCLEEDDRIRIGEITKHLRD</sequence>
<feature type="chain" id="PRO_5042466623" description="SGNH hydrolase-type esterase domain-containing protein" evidence="2">
    <location>
        <begin position="26"/>
        <end position="456"/>
    </location>
</feature>
<dbReference type="GO" id="GO:0004620">
    <property type="term" value="F:phospholipase activity"/>
    <property type="evidence" value="ECO:0007669"/>
    <property type="project" value="InterPro"/>
</dbReference>
<keyword evidence="4" id="KW-1185">Reference proteome</keyword>
<dbReference type="GO" id="GO:0006644">
    <property type="term" value="P:phospholipid metabolic process"/>
    <property type="evidence" value="ECO:0007669"/>
    <property type="project" value="TreeGrafter"/>
</dbReference>
<name>A0AAJ8KHI1_9TREE</name>
<dbReference type="InterPro" id="IPR001087">
    <property type="entry name" value="GDSL"/>
</dbReference>
<dbReference type="CDD" id="cd01824">
    <property type="entry name" value="Phospholipase_B_like"/>
    <property type="match status" value="1"/>
</dbReference>
<dbReference type="PANTHER" id="PTHR21325:SF31">
    <property type="entry name" value="GH22081P-RELATED"/>
    <property type="match status" value="1"/>
</dbReference>
<dbReference type="Gene3D" id="3.40.50.1110">
    <property type="entry name" value="SGNH hydrolase"/>
    <property type="match status" value="1"/>
</dbReference>